<feature type="domain" description="Arrestin C-terminal-like" evidence="1">
    <location>
        <begin position="263"/>
        <end position="451"/>
    </location>
</feature>
<sequence>MPTCGEQIIVSLDPPVINCDSMRHAVGIRGAIQLCFILLEPVIFLQGDGRRGHHSEGKPAVTRSYLHLKVTQQTKIKSICVSFQGLASFQTLGESTRKQNLITSCLTYVEDGHTMLSDRGYYRLCEGSMAAIETGQHVKIAATAFWDEQVSPPNYDPGSLYQSGHLSARSENPRHTINSHLKGNYGIFPAGDYIYPFEFLVHSSLPETISTELISIGYYVEAKVECPGIFRSKMRSKLEIPLLRLPPEHSLELIEPIIISKDWRELLHYEACILGRSFCFGSGIPIKLKLTPFVDLKCCWIKVYVSQHIQYWKMGRETRLLQLGRRKVLLFEKEAGTEWKSTFPGSRFQITSDEDSTRSADMQTLSLLGKILETRQIELEVQLPRCHELKERPQWQRLQTSAKAGKLDVNHWIQIVLCLSVKDKDETATRKQNAFQLLIIETPITVLSCKATPSNIYVPPYTNEPNINPLPSRNLECDCVESDFPKTFTPLHKTDLCIAEQSTSVETILPDILTRPLSFDRVPAALSRQLKST</sequence>
<dbReference type="RefSeq" id="XP_056552573.1">
    <property type="nucleotide sequence ID" value="XM_056703573.1"/>
</dbReference>
<dbReference type="InterPro" id="IPR050357">
    <property type="entry name" value="Arrestin_domain-protein"/>
</dbReference>
<dbReference type="InterPro" id="IPR014756">
    <property type="entry name" value="Ig_E-set"/>
</dbReference>
<dbReference type="Proteomes" id="UP001147782">
    <property type="component" value="Unassembled WGS sequence"/>
</dbReference>
<dbReference type="SMART" id="SM01017">
    <property type="entry name" value="Arrestin_C"/>
    <property type="match status" value="1"/>
</dbReference>
<dbReference type="GeneID" id="81442752"/>
<gene>
    <name evidence="2" type="ORF">N7496_010660</name>
</gene>
<dbReference type="PANTHER" id="PTHR11188:SF174">
    <property type="entry name" value="ARRESTIN-RELATED TRAFFICKING ADAPTER 10-RELATED"/>
    <property type="match status" value="1"/>
</dbReference>
<evidence type="ECO:0000313" key="3">
    <source>
        <dbReference type="Proteomes" id="UP001147782"/>
    </source>
</evidence>
<dbReference type="Gene3D" id="2.60.40.640">
    <property type="match status" value="1"/>
</dbReference>
<dbReference type="GO" id="GO:0030674">
    <property type="term" value="F:protein-macromolecule adaptor activity"/>
    <property type="evidence" value="ECO:0007669"/>
    <property type="project" value="TreeGrafter"/>
</dbReference>
<organism evidence="2 3">
    <name type="scientific">Penicillium cataractarum</name>
    <dbReference type="NCBI Taxonomy" id="2100454"/>
    <lineage>
        <taxon>Eukaryota</taxon>
        <taxon>Fungi</taxon>
        <taxon>Dikarya</taxon>
        <taxon>Ascomycota</taxon>
        <taxon>Pezizomycotina</taxon>
        <taxon>Eurotiomycetes</taxon>
        <taxon>Eurotiomycetidae</taxon>
        <taxon>Eurotiales</taxon>
        <taxon>Aspergillaceae</taxon>
        <taxon>Penicillium</taxon>
    </lineage>
</organism>
<reference evidence="2" key="2">
    <citation type="journal article" date="2023" name="IMA Fungus">
        <title>Comparative genomic study of the Penicillium genus elucidates a diverse pangenome and 15 lateral gene transfer events.</title>
        <authorList>
            <person name="Petersen C."/>
            <person name="Sorensen T."/>
            <person name="Nielsen M.R."/>
            <person name="Sondergaard T.E."/>
            <person name="Sorensen J.L."/>
            <person name="Fitzpatrick D.A."/>
            <person name="Frisvad J.C."/>
            <person name="Nielsen K.L."/>
        </authorList>
    </citation>
    <scope>NUCLEOTIDE SEQUENCE</scope>
    <source>
        <strain evidence="2">IBT 29864</strain>
    </source>
</reference>
<comment type="caution">
    <text evidence="2">The sequence shown here is derived from an EMBL/GenBank/DDBJ whole genome shotgun (WGS) entry which is preliminary data.</text>
</comment>
<dbReference type="InterPro" id="IPR014752">
    <property type="entry name" value="Arrestin-like_C"/>
</dbReference>
<accession>A0A9W9V133</accession>
<name>A0A9W9V133_9EURO</name>
<dbReference type="GO" id="GO:0005829">
    <property type="term" value="C:cytosol"/>
    <property type="evidence" value="ECO:0007669"/>
    <property type="project" value="TreeGrafter"/>
</dbReference>
<dbReference type="OrthoDB" id="2238745at2759"/>
<proteinExistence type="predicted"/>
<dbReference type="AlphaFoldDB" id="A0A9W9V133"/>
<evidence type="ECO:0000313" key="2">
    <source>
        <dbReference type="EMBL" id="KAJ5364947.1"/>
    </source>
</evidence>
<dbReference type="GO" id="GO:0070086">
    <property type="term" value="P:ubiquitin-dependent endocytosis"/>
    <property type="evidence" value="ECO:0007669"/>
    <property type="project" value="TreeGrafter"/>
</dbReference>
<dbReference type="InterPro" id="IPR011022">
    <property type="entry name" value="Arrestin_C-like"/>
</dbReference>
<dbReference type="PANTHER" id="PTHR11188">
    <property type="entry name" value="ARRESTIN DOMAIN CONTAINING PROTEIN"/>
    <property type="match status" value="1"/>
</dbReference>
<dbReference type="EMBL" id="JAPZBS010000008">
    <property type="protein sequence ID" value="KAJ5364947.1"/>
    <property type="molecule type" value="Genomic_DNA"/>
</dbReference>
<dbReference type="GO" id="GO:0031625">
    <property type="term" value="F:ubiquitin protein ligase binding"/>
    <property type="evidence" value="ECO:0007669"/>
    <property type="project" value="TreeGrafter"/>
</dbReference>
<reference evidence="2" key="1">
    <citation type="submission" date="2022-11" db="EMBL/GenBank/DDBJ databases">
        <authorList>
            <person name="Petersen C."/>
        </authorList>
    </citation>
    <scope>NUCLEOTIDE SEQUENCE</scope>
    <source>
        <strain evidence="2">IBT 29864</strain>
    </source>
</reference>
<protein>
    <recommendedName>
        <fullName evidence="1">Arrestin C-terminal-like domain-containing protein</fullName>
    </recommendedName>
</protein>
<evidence type="ECO:0000259" key="1">
    <source>
        <dbReference type="SMART" id="SM01017"/>
    </source>
</evidence>
<keyword evidence="3" id="KW-1185">Reference proteome</keyword>
<dbReference type="SUPFAM" id="SSF81296">
    <property type="entry name" value="E set domains"/>
    <property type="match status" value="1"/>
</dbReference>